<reference evidence="1 2" key="2">
    <citation type="submission" date="2019-09" db="EMBL/GenBank/DDBJ databases">
        <title>Strain-level analysis of Eubacterium rectale using genomes from metagenomes.</title>
        <authorList>
            <person name="Karcher N."/>
            <person name="Segata N."/>
        </authorList>
    </citation>
    <scope>NUCLEOTIDE SEQUENCE [LARGE SCALE GENOMIC DNA]</scope>
    <source>
        <strain evidence="1 2">T3WBe13</strain>
    </source>
</reference>
<comment type="caution">
    <text evidence="1">The sequence shown here is derived from an EMBL/GenBank/DDBJ whole genome shotgun (WGS) entry which is preliminary data.</text>
</comment>
<gene>
    <name evidence="1" type="ORF">FYL31_06785</name>
</gene>
<dbReference type="Proteomes" id="UP000324327">
    <property type="component" value="Unassembled WGS sequence"/>
</dbReference>
<proteinExistence type="predicted"/>
<accession>A0A5S4VMJ4</accession>
<dbReference type="RefSeq" id="WP_148872222.1">
    <property type="nucleotide sequence ID" value="NZ_JBBNIV010000004.1"/>
</dbReference>
<dbReference type="AlphaFoldDB" id="A0A5S4VMJ4"/>
<organism evidence="1 2">
    <name type="scientific">Agathobacter rectalis</name>
    <dbReference type="NCBI Taxonomy" id="39491"/>
    <lineage>
        <taxon>Bacteria</taxon>
        <taxon>Bacillati</taxon>
        <taxon>Bacillota</taxon>
        <taxon>Clostridia</taxon>
        <taxon>Lachnospirales</taxon>
        <taxon>Lachnospiraceae</taxon>
        <taxon>Agathobacter</taxon>
    </lineage>
</organism>
<dbReference type="EMBL" id="VSTF01000005">
    <property type="protein sequence ID" value="TYL60444.1"/>
    <property type="molecule type" value="Genomic_DNA"/>
</dbReference>
<dbReference type="InterPro" id="IPR038475">
    <property type="entry name" value="RecG_C_sf"/>
</dbReference>
<evidence type="ECO:0000313" key="2">
    <source>
        <dbReference type="Proteomes" id="UP000324327"/>
    </source>
</evidence>
<sequence length="203" mass="23529">MQNKMNMKNETHKCVPRNSQINLSAQEFEPDCINIMNFPGIDRSISEKTIAEGKRFVSRYYRNRRLGEFLKELDLSEGHSSGIPTIQEELEKNGSPRAEFFTDEDRRAMRIRIPIHPAFLEADDQVSLSDSYEKATKKLSKKKIEQYDKILKLLNDGEWHKTAEIADNLGLKDTRTKELLKGLIALDKLIDNGKTKDKLYRLK</sequence>
<protein>
    <submittedName>
        <fullName evidence="1">Uncharacterized protein</fullName>
    </submittedName>
</protein>
<dbReference type="Gene3D" id="3.30.565.60">
    <property type="match status" value="1"/>
</dbReference>
<reference evidence="1 2" key="1">
    <citation type="submission" date="2019-08" db="EMBL/GenBank/DDBJ databases">
        <authorList>
            <person name="Duncan S."/>
            <person name="Walker A."/>
        </authorList>
    </citation>
    <scope>NUCLEOTIDE SEQUENCE [LARGE SCALE GENOMIC DNA]</scope>
    <source>
        <strain evidence="1 2">T3WBe13</strain>
    </source>
</reference>
<name>A0A5S4VMJ4_9FIRM</name>
<evidence type="ECO:0000313" key="1">
    <source>
        <dbReference type="EMBL" id="TYL60444.1"/>
    </source>
</evidence>
<dbReference type="Pfam" id="PF13749">
    <property type="entry name" value="HATPase_c_4"/>
    <property type="match status" value="1"/>
</dbReference>